<evidence type="ECO:0000256" key="1">
    <source>
        <dbReference type="SAM" id="MobiDB-lite"/>
    </source>
</evidence>
<dbReference type="InterPro" id="IPR003615">
    <property type="entry name" value="HNH_nuc"/>
</dbReference>
<proteinExistence type="predicted"/>
<dbReference type="AlphaFoldDB" id="A0A7W6AK35"/>
<dbReference type="EMBL" id="BSPG01000002">
    <property type="protein sequence ID" value="GLS42688.1"/>
    <property type="molecule type" value="Genomic_DNA"/>
</dbReference>
<comment type="caution">
    <text evidence="3">The sequence shown here is derived from an EMBL/GenBank/DDBJ whole genome shotgun (WGS) entry which is preliminary data.</text>
</comment>
<reference evidence="3 4" key="3">
    <citation type="submission" date="2020-08" db="EMBL/GenBank/DDBJ databases">
        <title>Genomic Encyclopedia of Type Strains, Phase IV (KMG-IV): sequencing the most valuable type-strain genomes for metagenomic binning, comparative biology and taxonomic classification.</title>
        <authorList>
            <person name="Goeker M."/>
        </authorList>
    </citation>
    <scope>NUCLEOTIDE SEQUENCE [LARGE SCALE GENOMIC DNA]</scope>
    <source>
        <strain evidence="3 4">DSM 24105</strain>
    </source>
</reference>
<evidence type="ECO:0000313" key="5">
    <source>
        <dbReference type="Proteomes" id="UP001156881"/>
    </source>
</evidence>
<dbReference type="CDD" id="cd00085">
    <property type="entry name" value="HNHc"/>
    <property type="match status" value="1"/>
</dbReference>
<protein>
    <submittedName>
        <fullName evidence="3">Uncharacterized protein (TIGR02646 family)</fullName>
    </submittedName>
</protein>
<evidence type="ECO:0000313" key="4">
    <source>
        <dbReference type="Proteomes" id="UP000517759"/>
    </source>
</evidence>
<dbReference type="EMBL" id="JACIDN010000006">
    <property type="protein sequence ID" value="MBB3903941.1"/>
    <property type="molecule type" value="Genomic_DNA"/>
</dbReference>
<feature type="compositionally biased region" description="Pro residues" evidence="1">
    <location>
        <begin position="345"/>
        <end position="360"/>
    </location>
</feature>
<evidence type="ECO:0000313" key="2">
    <source>
        <dbReference type="EMBL" id="GLS42688.1"/>
    </source>
</evidence>
<feature type="region of interest" description="Disordered" evidence="1">
    <location>
        <begin position="340"/>
        <end position="371"/>
    </location>
</feature>
<gene>
    <name evidence="2" type="ORF">GCM10007884_06730</name>
    <name evidence="3" type="ORF">GGR33_003455</name>
</gene>
<reference evidence="2" key="1">
    <citation type="journal article" date="2014" name="Int. J. Syst. Evol. Microbiol.">
        <title>Complete genome of a new Firmicutes species belonging to the dominant human colonic microbiota ('Ruminococcus bicirculans') reveals two chromosomes and a selective capacity to utilize plant glucans.</title>
        <authorList>
            <consortium name="NISC Comparative Sequencing Program"/>
            <person name="Wegmann U."/>
            <person name="Louis P."/>
            <person name="Goesmann A."/>
            <person name="Henrissat B."/>
            <person name="Duncan S.H."/>
            <person name="Flint H.J."/>
        </authorList>
    </citation>
    <scope>NUCLEOTIDE SEQUENCE</scope>
    <source>
        <strain evidence="2">NBRC 107710</strain>
    </source>
</reference>
<keyword evidence="5" id="KW-1185">Reference proteome</keyword>
<dbReference type="Proteomes" id="UP000517759">
    <property type="component" value="Unassembled WGS sequence"/>
</dbReference>
<organism evidence="3 4">
    <name type="scientific">Methylobacterium brachythecii</name>
    <dbReference type="NCBI Taxonomy" id="1176177"/>
    <lineage>
        <taxon>Bacteria</taxon>
        <taxon>Pseudomonadati</taxon>
        <taxon>Pseudomonadota</taxon>
        <taxon>Alphaproteobacteria</taxon>
        <taxon>Hyphomicrobiales</taxon>
        <taxon>Methylobacteriaceae</taxon>
        <taxon>Methylobacterium</taxon>
    </lineage>
</organism>
<evidence type="ECO:0000313" key="3">
    <source>
        <dbReference type="EMBL" id="MBB3903941.1"/>
    </source>
</evidence>
<feature type="region of interest" description="Disordered" evidence="1">
    <location>
        <begin position="1"/>
        <end position="26"/>
    </location>
</feature>
<reference evidence="5" key="2">
    <citation type="journal article" date="2019" name="Int. J. Syst. Evol. Microbiol.">
        <title>The Global Catalogue of Microorganisms (GCM) 10K type strain sequencing project: providing services to taxonomists for standard genome sequencing and annotation.</title>
        <authorList>
            <consortium name="The Broad Institute Genomics Platform"/>
            <consortium name="The Broad Institute Genome Sequencing Center for Infectious Disease"/>
            <person name="Wu L."/>
            <person name="Ma J."/>
        </authorList>
    </citation>
    <scope>NUCLEOTIDE SEQUENCE [LARGE SCALE GENOMIC DNA]</scope>
    <source>
        <strain evidence="5">NBRC 107710</strain>
    </source>
</reference>
<sequence>MRRVDRATFAGPASLSIPGRTGPSELDGARAHYASGRKGTYPFRAYKGNDVRHALDALFHGKCAYCESRFDVTAPVDIEHFRPKGGVEGQVHPGYWWLAAEWTNLLPSCIDCNRRRYQPTPSAFASLSAGLDQARRTGFTSVKTGKETSFPISALGVRSIQEPAPGMLTAALAAEQCLLLDPCTDDPGRHLSFHIDRLNPLGIVYPTGAGPVVLPEPTAAIPDVERAARAAGLSERGAVSIQVYGLNRLALVQERTRVLRKLEFLGKLVVELSATADELEEIEVPDAEHHAVRNNAIKRLRAGARRAVAEIRSQSEPDAPFSEMAKAWIAVFLAEMAAAKSVRPTTPPPEPSQPPKPPACKPRGVRRLILD</sequence>
<accession>A0A7W6AK35</accession>
<dbReference type="Proteomes" id="UP001156881">
    <property type="component" value="Unassembled WGS sequence"/>
</dbReference>
<dbReference type="Gene3D" id="1.10.30.50">
    <property type="match status" value="1"/>
</dbReference>
<dbReference type="RefSeq" id="WP_183507346.1">
    <property type="nucleotide sequence ID" value="NZ_BSPG01000002.1"/>
</dbReference>
<name>A0A7W6AK35_9HYPH</name>
<reference evidence="2" key="4">
    <citation type="submission" date="2023-01" db="EMBL/GenBank/DDBJ databases">
        <title>Draft genome sequence of Methylobacterium brachythecii strain NBRC 107710.</title>
        <authorList>
            <person name="Sun Q."/>
            <person name="Mori K."/>
        </authorList>
    </citation>
    <scope>NUCLEOTIDE SEQUENCE</scope>
    <source>
        <strain evidence="2">NBRC 107710</strain>
    </source>
</reference>